<dbReference type="Gene3D" id="3.20.20.70">
    <property type="entry name" value="Aldolase class I"/>
    <property type="match status" value="1"/>
</dbReference>
<keyword evidence="3" id="KW-0288">FMN</keyword>
<sequence length="307" mass="33602">MTQKRIDNVAAEGISYYTLAQEPTAGTQVEGSTKLFSPIAIRGVTFPNRLFLARFHLGYIIRRGPRLAIIEATAVQRRGRITPQDLGLCEDGQIEPLKRIVEFAHSQSQKIGIQLPTQDEGINLVPKALTKDDVEVLKSDFAAAAKRAVKAGFDVIEIHAAHGYLLHQFLSPVSNQRADEYGGSFEGRTRLILKISERIRAVILESMPLLLRISATDWLEFDDIIIKEFPYNWTVAQSVQLTQLLAERGVDLVDVSSGGIHAKSAIGIKPGPIYQVPLAQEVKKAVGDKLLVSAVGGLKTGALAEET</sequence>
<evidence type="ECO:0000256" key="3">
    <source>
        <dbReference type="ARBA" id="ARBA00022643"/>
    </source>
</evidence>
<organism evidence="7 8">
    <name type="scientific">Neonectria punicea</name>
    <dbReference type="NCBI Taxonomy" id="979145"/>
    <lineage>
        <taxon>Eukaryota</taxon>
        <taxon>Fungi</taxon>
        <taxon>Dikarya</taxon>
        <taxon>Ascomycota</taxon>
        <taxon>Pezizomycotina</taxon>
        <taxon>Sordariomycetes</taxon>
        <taxon>Hypocreomycetidae</taxon>
        <taxon>Hypocreales</taxon>
        <taxon>Nectriaceae</taxon>
        <taxon>Neonectria</taxon>
    </lineage>
</organism>
<keyword evidence="4" id="KW-0521">NADP</keyword>
<protein>
    <submittedName>
        <fullName evidence="7">NADH-dependent flavin oxidoreductase</fullName>
        <ecNumber evidence="7">1.3.1.42</ecNumber>
    </submittedName>
</protein>
<feature type="domain" description="NADH:flavin oxidoreductase/NADH oxidase N-terminal" evidence="6">
    <location>
        <begin position="124"/>
        <end position="257"/>
    </location>
</feature>
<dbReference type="InterPro" id="IPR044152">
    <property type="entry name" value="YqjM-like"/>
</dbReference>
<gene>
    <name evidence="7" type="primary">OYE32_1</name>
    <name evidence="7" type="ORF">QQX98_000459</name>
</gene>
<dbReference type="EC" id="1.3.1.42" evidence="7"/>
<evidence type="ECO:0000313" key="8">
    <source>
        <dbReference type="Proteomes" id="UP001498476"/>
    </source>
</evidence>
<evidence type="ECO:0000259" key="6">
    <source>
        <dbReference type="Pfam" id="PF00724"/>
    </source>
</evidence>
<evidence type="ECO:0000256" key="5">
    <source>
        <dbReference type="ARBA" id="ARBA00023002"/>
    </source>
</evidence>
<accession>A0ABR1HTK2</accession>
<keyword evidence="8" id="KW-1185">Reference proteome</keyword>
<dbReference type="GO" id="GO:0016629">
    <property type="term" value="F:12-oxophytodienoate reductase activity"/>
    <property type="evidence" value="ECO:0007669"/>
    <property type="project" value="UniProtKB-EC"/>
</dbReference>
<dbReference type="InterPro" id="IPR013785">
    <property type="entry name" value="Aldolase_TIM"/>
</dbReference>
<dbReference type="SUPFAM" id="SSF51395">
    <property type="entry name" value="FMN-linked oxidoreductases"/>
    <property type="match status" value="1"/>
</dbReference>
<keyword evidence="5 7" id="KW-0560">Oxidoreductase</keyword>
<comment type="cofactor">
    <cofactor evidence="1">
        <name>FMN</name>
        <dbReference type="ChEBI" id="CHEBI:58210"/>
    </cofactor>
</comment>
<evidence type="ECO:0000256" key="4">
    <source>
        <dbReference type="ARBA" id="ARBA00022857"/>
    </source>
</evidence>
<dbReference type="Proteomes" id="UP001498476">
    <property type="component" value="Unassembled WGS sequence"/>
</dbReference>
<dbReference type="PANTHER" id="PTHR43303:SF4">
    <property type="entry name" value="NADPH DEHYDROGENASE C23G7.10C-RELATED"/>
    <property type="match status" value="1"/>
</dbReference>
<proteinExistence type="predicted"/>
<evidence type="ECO:0000313" key="7">
    <source>
        <dbReference type="EMBL" id="KAK7424494.1"/>
    </source>
</evidence>
<name>A0ABR1HTK2_9HYPO</name>
<comment type="caution">
    <text evidence="7">The sequence shown here is derived from an EMBL/GenBank/DDBJ whole genome shotgun (WGS) entry which is preliminary data.</text>
</comment>
<evidence type="ECO:0000256" key="1">
    <source>
        <dbReference type="ARBA" id="ARBA00001917"/>
    </source>
</evidence>
<keyword evidence="2" id="KW-0285">Flavoprotein</keyword>
<dbReference type="EMBL" id="JAZAVJ010000004">
    <property type="protein sequence ID" value="KAK7424494.1"/>
    <property type="molecule type" value="Genomic_DNA"/>
</dbReference>
<dbReference type="PANTHER" id="PTHR43303">
    <property type="entry name" value="NADPH DEHYDROGENASE C23G7.10C-RELATED"/>
    <property type="match status" value="1"/>
</dbReference>
<dbReference type="InterPro" id="IPR001155">
    <property type="entry name" value="OxRdtase_FMN_N"/>
</dbReference>
<reference evidence="7 8" key="1">
    <citation type="journal article" date="2025" name="Microbiol. Resour. Announc.">
        <title>Draft genome sequences for Neonectria magnoliae and Neonectria punicea, canker pathogens of Liriodendron tulipifera and Acer saccharum in West Virginia.</title>
        <authorList>
            <person name="Petronek H.M."/>
            <person name="Kasson M.T."/>
            <person name="Metheny A.M."/>
            <person name="Stauder C.M."/>
            <person name="Lovett B."/>
            <person name="Lynch S.C."/>
            <person name="Garnas J.R."/>
            <person name="Kasson L.R."/>
            <person name="Stajich J.E."/>
        </authorList>
    </citation>
    <scope>NUCLEOTIDE SEQUENCE [LARGE SCALE GENOMIC DNA]</scope>
    <source>
        <strain evidence="7 8">NRRL 64653</strain>
    </source>
</reference>
<dbReference type="Pfam" id="PF00724">
    <property type="entry name" value="Oxidored_FMN"/>
    <property type="match status" value="1"/>
</dbReference>
<evidence type="ECO:0000256" key="2">
    <source>
        <dbReference type="ARBA" id="ARBA00022630"/>
    </source>
</evidence>